<reference evidence="2 3" key="1">
    <citation type="submission" date="2023-11" db="EMBL/GenBank/DDBJ databases">
        <title>Peredibacter starrii A3.12.</title>
        <authorList>
            <person name="Mitchell R.J."/>
        </authorList>
    </citation>
    <scope>NUCLEOTIDE SEQUENCE [LARGE SCALE GENOMIC DNA]</scope>
    <source>
        <strain evidence="2 3">A3.12</strain>
    </source>
</reference>
<evidence type="ECO:0000313" key="3">
    <source>
        <dbReference type="Proteomes" id="UP001324634"/>
    </source>
</evidence>
<evidence type="ECO:0000256" key="1">
    <source>
        <dbReference type="SAM" id="SignalP"/>
    </source>
</evidence>
<sequence>MLKMLLATFFLCNFALAEAPKKDLTSAEGNLMKAEALRLWQKRDVQESLEESLSKFEQALAADPENIELLTYLARGYFTLAELHLDNKDLKMKNFEKAIEYGERGMATNPEFKKRAKDDIKGAIEKLSDREVPITFWTAASRGKWSKLNGVMSSLKYKDQIITMIKKVESLRPNFYYGAVPRYWGGFYAVAPRIAGGDMKKSKQNFKKAMEMSPEYLGTKVLYAELYCVEEDDKKEFKKQLMEVIAAPNGPVEITPENILEKRKAEKLLNKIDDIF</sequence>
<dbReference type="Gene3D" id="1.25.40.920">
    <property type="entry name" value="TRAP transporter T-component"/>
    <property type="match status" value="1"/>
</dbReference>
<dbReference type="Proteomes" id="UP001324634">
    <property type="component" value="Chromosome"/>
</dbReference>
<feature type="signal peptide" evidence="1">
    <location>
        <begin position="1"/>
        <end position="17"/>
    </location>
</feature>
<accession>A0AAX4HLF4</accession>
<name>A0AAX4HLF4_9BACT</name>
<keyword evidence="1" id="KW-0732">Signal</keyword>
<protein>
    <submittedName>
        <fullName evidence="2">TRAP transporter TatT component family protein</fullName>
    </submittedName>
</protein>
<dbReference type="KEGG" id="psti:SOO65_14805"/>
<organism evidence="2 3">
    <name type="scientific">Peredibacter starrii</name>
    <dbReference type="NCBI Taxonomy" id="28202"/>
    <lineage>
        <taxon>Bacteria</taxon>
        <taxon>Pseudomonadati</taxon>
        <taxon>Bdellovibrionota</taxon>
        <taxon>Bacteriovoracia</taxon>
        <taxon>Bacteriovoracales</taxon>
        <taxon>Bacteriovoracaceae</taxon>
        <taxon>Peredibacter</taxon>
    </lineage>
</organism>
<dbReference type="InterPro" id="IPR011990">
    <property type="entry name" value="TPR-like_helical_dom_sf"/>
</dbReference>
<keyword evidence="3" id="KW-1185">Reference proteome</keyword>
<dbReference type="InterPro" id="IPR038537">
    <property type="entry name" value="TatT_sf"/>
</dbReference>
<dbReference type="Pfam" id="PF16811">
    <property type="entry name" value="TAtT"/>
    <property type="match status" value="1"/>
</dbReference>
<dbReference type="AlphaFoldDB" id="A0AAX4HLF4"/>
<dbReference type="SUPFAM" id="SSF48452">
    <property type="entry name" value="TPR-like"/>
    <property type="match status" value="1"/>
</dbReference>
<feature type="chain" id="PRO_5043836594" evidence="1">
    <location>
        <begin position="18"/>
        <end position="276"/>
    </location>
</feature>
<dbReference type="RefSeq" id="WP_321391718.1">
    <property type="nucleotide sequence ID" value="NZ_CP139487.1"/>
</dbReference>
<proteinExistence type="predicted"/>
<dbReference type="InterPro" id="IPR031823">
    <property type="entry name" value="TatT"/>
</dbReference>
<evidence type="ECO:0000313" key="2">
    <source>
        <dbReference type="EMBL" id="WPU63963.1"/>
    </source>
</evidence>
<dbReference type="EMBL" id="CP139487">
    <property type="protein sequence ID" value="WPU63963.1"/>
    <property type="molecule type" value="Genomic_DNA"/>
</dbReference>
<gene>
    <name evidence="2" type="ORF">SOO65_14805</name>
</gene>